<keyword evidence="3" id="KW-0547">Nucleotide-binding</keyword>
<dbReference type="InterPro" id="IPR050763">
    <property type="entry name" value="ABC_transporter_ATP-binding"/>
</dbReference>
<dbReference type="GO" id="GO:0046677">
    <property type="term" value="P:response to antibiotic"/>
    <property type="evidence" value="ECO:0007669"/>
    <property type="project" value="UniProtKB-KW"/>
</dbReference>
<accession>A0A8J4A2A9</accession>
<keyword evidence="8" id="KW-1185">Reference proteome</keyword>
<name>A0A8J4A2A9_9ACTN</name>
<dbReference type="CDD" id="cd03230">
    <property type="entry name" value="ABC_DR_subfamily_A"/>
    <property type="match status" value="1"/>
</dbReference>
<feature type="domain" description="ABC transporter" evidence="6">
    <location>
        <begin position="14"/>
        <end position="237"/>
    </location>
</feature>
<dbReference type="SUPFAM" id="SSF52540">
    <property type="entry name" value="P-loop containing nucleoside triphosphate hydrolases"/>
    <property type="match status" value="1"/>
</dbReference>
<dbReference type="GO" id="GO:0005524">
    <property type="term" value="F:ATP binding"/>
    <property type="evidence" value="ECO:0007669"/>
    <property type="project" value="UniProtKB-KW"/>
</dbReference>
<dbReference type="PROSITE" id="PS50893">
    <property type="entry name" value="ABC_TRANSPORTER_2"/>
    <property type="match status" value="1"/>
</dbReference>
<keyword evidence="4 7" id="KW-0067">ATP-binding</keyword>
<dbReference type="InterPro" id="IPR027417">
    <property type="entry name" value="P-loop_NTPase"/>
</dbReference>
<evidence type="ECO:0000256" key="1">
    <source>
        <dbReference type="ARBA" id="ARBA00004202"/>
    </source>
</evidence>
<dbReference type="RefSeq" id="WP_203933113.1">
    <property type="nucleotide sequence ID" value="NZ_BOPH01000113.1"/>
</dbReference>
<dbReference type="Gene3D" id="3.40.50.300">
    <property type="entry name" value="P-loop containing nucleotide triphosphate hydrolases"/>
    <property type="match status" value="1"/>
</dbReference>
<dbReference type="EMBL" id="BOPH01000113">
    <property type="protein sequence ID" value="GIJ73282.1"/>
    <property type="molecule type" value="Genomic_DNA"/>
</dbReference>
<sequence>MPQKTRKTTTADAVRLTGLTKRFGAVTAVDGVDLGIDKGEVVALLGPNGAGKSTTIDLLLGLARPDAGTVTVYDLPPDRAVAAGRVGAMLQSGGLLPDLTVGEMVTLAASLYRTHRPVPEVLERAGLDDLSKRRVGRLSGGQRQRVRFAMALVADPDLIVLDEPTTGLDVEARRAFWTAMRAETAKGRTVLFATHYLDEADAYADRVVLMRQGQVIADGSPAHVKSLVSGRTIRATVPGAHLAELAGLPGVDRAETRGSTVLLTCTDSDAALRALLTRTQARDVEVSAHGLEDAFLALTAGGTR</sequence>
<dbReference type="InterPro" id="IPR017871">
    <property type="entry name" value="ABC_transporter-like_CS"/>
</dbReference>
<evidence type="ECO:0000313" key="8">
    <source>
        <dbReference type="Proteomes" id="UP000635606"/>
    </source>
</evidence>
<dbReference type="Proteomes" id="UP000635606">
    <property type="component" value="Unassembled WGS sequence"/>
</dbReference>
<dbReference type="InterPro" id="IPR003439">
    <property type="entry name" value="ABC_transporter-like_ATP-bd"/>
</dbReference>
<evidence type="ECO:0000256" key="5">
    <source>
        <dbReference type="ARBA" id="ARBA00023251"/>
    </source>
</evidence>
<evidence type="ECO:0000259" key="6">
    <source>
        <dbReference type="PROSITE" id="PS50893"/>
    </source>
</evidence>
<dbReference type="GO" id="GO:0016887">
    <property type="term" value="F:ATP hydrolysis activity"/>
    <property type="evidence" value="ECO:0007669"/>
    <property type="project" value="InterPro"/>
</dbReference>
<evidence type="ECO:0000256" key="3">
    <source>
        <dbReference type="ARBA" id="ARBA00022741"/>
    </source>
</evidence>
<dbReference type="GO" id="GO:0005886">
    <property type="term" value="C:plasma membrane"/>
    <property type="evidence" value="ECO:0007669"/>
    <property type="project" value="UniProtKB-SubCell"/>
</dbReference>
<proteinExistence type="predicted"/>
<gene>
    <name evidence="7" type="ORF">Voc01_081990</name>
</gene>
<dbReference type="AlphaFoldDB" id="A0A8J4A2A9"/>
<dbReference type="InterPro" id="IPR003593">
    <property type="entry name" value="AAA+_ATPase"/>
</dbReference>
<dbReference type="SMART" id="SM00382">
    <property type="entry name" value="AAA"/>
    <property type="match status" value="1"/>
</dbReference>
<evidence type="ECO:0000256" key="4">
    <source>
        <dbReference type="ARBA" id="ARBA00022840"/>
    </source>
</evidence>
<dbReference type="Pfam" id="PF00005">
    <property type="entry name" value="ABC_tran"/>
    <property type="match status" value="1"/>
</dbReference>
<reference evidence="7" key="1">
    <citation type="submission" date="2021-01" db="EMBL/GenBank/DDBJ databases">
        <title>Whole genome shotgun sequence of Virgisporangium ochraceum NBRC 16418.</title>
        <authorList>
            <person name="Komaki H."/>
            <person name="Tamura T."/>
        </authorList>
    </citation>
    <scope>NUCLEOTIDE SEQUENCE</scope>
    <source>
        <strain evidence="7">NBRC 16418</strain>
    </source>
</reference>
<keyword evidence="5" id="KW-0046">Antibiotic resistance</keyword>
<evidence type="ECO:0000256" key="2">
    <source>
        <dbReference type="ARBA" id="ARBA00022448"/>
    </source>
</evidence>
<comment type="subcellular location">
    <subcellularLocation>
        <location evidence="1">Cell membrane</location>
        <topology evidence="1">Peripheral membrane protein</topology>
    </subcellularLocation>
</comment>
<comment type="caution">
    <text evidence="7">The sequence shown here is derived from an EMBL/GenBank/DDBJ whole genome shotgun (WGS) entry which is preliminary data.</text>
</comment>
<evidence type="ECO:0000313" key="7">
    <source>
        <dbReference type="EMBL" id="GIJ73282.1"/>
    </source>
</evidence>
<dbReference type="PROSITE" id="PS00211">
    <property type="entry name" value="ABC_TRANSPORTER_1"/>
    <property type="match status" value="1"/>
</dbReference>
<dbReference type="PANTHER" id="PTHR42711:SF17">
    <property type="entry name" value="ABC TRANSPORTER ATP-BINDING PROTEIN"/>
    <property type="match status" value="1"/>
</dbReference>
<protein>
    <submittedName>
        <fullName evidence="7">ABC transporter ATP-binding protein</fullName>
    </submittedName>
</protein>
<dbReference type="PANTHER" id="PTHR42711">
    <property type="entry name" value="ABC TRANSPORTER ATP-BINDING PROTEIN"/>
    <property type="match status" value="1"/>
</dbReference>
<keyword evidence="2" id="KW-0813">Transport</keyword>
<organism evidence="7 8">
    <name type="scientific">Virgisporangium ochraceum</name>
    <dbReference type="NCBI Taxonomy" id="65505"/>
    <lineage>
        <taxon>Bacteria</taxon>
        <taxon>Bacillati</taxon>
        <taxon>Actinomycetota</taxon>
        <taxon>Actinomycetes</taxon>
        <taxon>Micromonosporales</taxon>
        <taxon>Micromonosporaceae</taxon>
        <taxon>Virgisporangium</taxon>
    </lineage>
</organism>